<evidence type="ECO:0000313" key="2">
    <source>
        <dbReference type="Proteomes" id="UP000095287"/>
    </source>
</evidence>
<proteinExistence type="predicted"/>
<evidence type="ECO:0000313" key="3">
    <source>
        <dbReference type="WBParaSite" id="L893_g21516.t1"/>
    </source>
</evidence>
<reference evidence="3" key="1">
    <citation type="submission" date="2016-11" db="UniProtKB">
        <authorList>
            <consortium name="WormBaseParasite"/>
        </authorList>
    </citation>
    <scope>IDENTIFICATION</scope>
</reference>
<dbReference type="Proteomes" id="UP000095287">
    <property type="component" value="Unplaced"/>
</dbReference>
<name>A0A1I7YZW2_9BILA</name>
<protein>
    <submittedName>
        <fullName evidence="3">Uncharacterized protein</fullName>
    </submittedName>
</protein>
<dbReference type="AlphaFoldDB" id="A0A1I7YZW2"/>
<keyword evidence="2" id="KW-1185">Reference proteome</keyword>
<organism evidence="2 3">
    <name type="scientific">Steinernema glaseri</name>
    <dbReference type="NCBI Taxonomy" id="37863"/>
    <lineage>
        <taxon>Eukaryota</taxon>
        <taxon>Metazoa</taxon>
        <taxon>Ecdysozoa</taxon>
        <taxon>Nematoda</taxon>
        <taxon>Chromadorea</taxon>
        <taxon>Rhabditida</taxon>
        <taxon>Tylenchina</taxon>
        <taxon>Panagrolaimomorpha</taxon>
        <taxon>Strongyloidoidea</taxon>
        <taxon>Steinernematidae</taxon>
        <taxon>Steinernema</taxon>
    </lineage>
</organism>
<accession>A0A1I7YZW2</accession>
<feature type="region of interest" description="Disordered" evidence="1">
    <location>
        <begin position="1"/>
        <end position="21"/>
    </location>
</feature>
<dbReference type="WBParaSite" id="L893_g21516.t1">
    <property type="protein sequence ID" value="L893_g21516.t1"/>
    <property type="gene ID" value="L893_g21516"/>
</dbReference>
<sequence length="79" mass="8580">MRRRGCRHNPRGEAPEGPAEFSHLSPARLVLDKADCNEVAELETPRIRGGAHKSSAAAAYMPLPGYSTPLARPPPLYSE</sequence>
<evidence type="ECO:0000256" key="1">
    <source>
        <dbReference type="SAM" id="MobiDB-lite"/>
    </source>
</evidence>